<organism evidence="2 3">
    <name type="scientific">Clostridium estertheticum</name>
    <dbReference type="NCBI Taxonomy" id="238834"/>
    <lineage>
        <taxon>Bacteria</taxon>
        <taxon>Bacillati</taxon>
        <taxon>Bacillota</taxon>
        <taxon>Clostridia</taxon>
        <taxon>Eubacteriales</taxon>
        <taxon>Clostridiaceae</taxon>
        <taxon>Clostridium</taxon>
    </lineage>
</organism>
<reference evidence="2" key="1">
    <citation type="submission" date="2021-11" db="EMBL/GenBank/DDBJ databases">
        <title>Clostridia strains as spoilage organisms.</title>
        <authorList>
            <person name="Wambui J."/>
            <person name="Stevens M.J.A."/>
            <person name="Stephan R."/>
        </authorList>
    </citation>
    <scope>NUCLEOTIDE SEQUENCE</scope>
    <source>
        <strain evidence="2">CF009</strain>
    </source>
</reference>
<evidence type="ECO:0000313" key="2">
    <source>
        <dbReference type="EMBL" id="WAG61205.1"/>
    </source>
</evidence>
<keyword evidence="1" id="KW-0175">Coiled coil</keyword>
<dbReference type="EMBL" id="CP086239">
    <property type="protein sequence ID" value="WAG61205.1"/>
    <property type="molecule type" value="Genomic_DNA"/>
</dbReference>
<gene>
    <name evidence="2" type="ORF">LL038_02850</name>
</gene>
<sequence>MAELQVQTKVTQIIPAKVSFNYAEIDTQLDVTLKKYNGLVFTEDTVKECKKTMTELRKGKKSLNDFRIKTKALLTEDITKFEDQCKKLNDKFDTVINPISLQADKFEVDRREQKRIDIQTIIDTLTDERFLEYKYYSQLVITEQMLNKGTKIKAINIDLTNQADLLLSQQNIEEANIELIKSKVELANSQYGVTLLNNLYLGLLEDGKDINSLIKMINENAEKTKIVAEEAEAERLAIEARKAERKIKLEADNVAQKKADRVNHERQIELEKRREADRAKWKAEEEAESERLDAIKKEESRVNEAKVIIPGPSKVVEQAKLKATETYTVTGTETQLDALEEYLNDNGYTWI</sequence>
<dbReference type="Proteomes" id="UP001164733">
    <property type="component" value="Chromosome"/>
</dbReference>
<dbReference type="InterPro" id="IPR009785">
    <property type="entry name" value="Prophage_Lj928_Orf309"/>
</dbReference>
<evidence type="ECO:0000256" key="1">
    <source>
        <dbReference type="SAM" id="Coils"/>
    </source>
</evidence>
<name>A0AA47I7Q7_9CLOT</name>
<dbReference type="Pfam" id="PF07083">
    <property type="entry name" value="DUF1351"/>
    <property type="match status" value="1"/>
</dbReference>
<dbReference type="RefSeq" id="WP_216122356.1">
    <property type="nucleotide sequence ID" value="NZ_CP086239.1"/>
</dbReference>
<feature type="coiled-coil region" evidence="1">
    <location>
        <begin position="214"/>
        <end position="298"/>
    </location>
</feature>
<proteinExistence type="predicted"/>
<evidence type="ECO:0000313" key="3">
    <source>
        <dbReference type="Proteomes" id="UP001164733"/>
    </source>
</evidence>
<protein>
    <submittedName>
        <fullName evidence="2">DUF1351 domain-containing protein</fullName>
    </submittedName>
</protein>
<dbReference type="AlphaFoldDB" id="A0AA47I7Q7"/>
<accession>A0AA47I7Q7</accession>